<dbReference type="Gene3D" id="3.10.580.10">
    <property type="entry name" value="CBS-domain"/>
    <property type="match status" value="1"/>
</dbReference>
<feature type="transmembrane region" description="Helical" evidence="10">
    <location>
        <begin position="343"/>
        <end position="366"/>
    </location>
</feature>
<comment type="subcellular location">
    <subcellularLocation>
        <location evidence="1">Membrane</location>
        <topology evidence="1">Multi-pass membrane protein</topology>
    </subcellularLocation>
</comment>
<evidence type="ECO:0000256" key="7">
    <source>
        <dbReference type="ARBA" id="ARBA00023173"/>
    </source>
</evidence>
<dbReference type="Proteomes" id="UP001139516">
    <property type="component" value="Unassembled WGS sequence"/>
</dbReference>
<dbReference type="Gene3D" id="1.10.3080.10">
    <property type="entry name" value="Clc chloride channel"/>
    <property type="match status" value="1"/>
</dbReference>
<accession>A0A9X1YBZ2</accession>
<evidence type="ECO:0000256" key="4">
    <source>
        <dbReference type="ARBA" id="ARBA00022989"/>
    </source>
</evidence>
<dbReference type="CDD" id="cd00400">
    <property type="entry name" value="Voltage_gated_ClC"/>
    <property type="match status" value="1"/>
</dbReference>
<feature type="transmembrane region" description="Helical" evidence="10">
    <location>
        <begin position="240"/>
        <end position="260"/>
    </location>
</feature>
<keyword evidence="5" id="KW-0406">Ion transport</keyword>
<feature type="transmembrane region" description="Helical" evidence="10">
    <location>
        <begin position="405"/>
        <end position="426"/>
    </location>
</feature>
<evidence type="ECO:0000256" key="1">
    <source>
        <dbReference type="ARBA" id="ARBA00004141"/>
    </source>
</evidence>
<dbReference type="InterPro" id="IPR001807">
    <property type="entry name" value="ClC"/>
</dbReference>
<keyword evidence="8" id="KW-0868">Chloride</keyword>
<dbReference type="SUPFAM" id="SSF81340">
    <property type="entry name" value="Clc chloride channel"/>
    <property type="match status" value="1"/>
</dbReference>
<evidence type="ECO:0000256" key="9">
    <source>
        <dbReference type="ARBA" id="ARBA00023303"/>
    </source>
</evidence>
<dbReference type="SUPFAM" id="SSF54631">
    <property type="entry name" value="CBS-domain pair"/>
    <property type="match status" value="1"/>
</dbReference>
<feature type="transmembrane region" description="Helical" evidence="10">
    <location>
        <begin position="197"/>
        <end position="219"/>
    </location>
</feature>
<dbReference type="GO" id="GO:0005254">
    <property type="term" value="F:chloride channel activity"/>
    <property type="evidence" value="ECO:0007669"/>
    <property type="project" value="UniProtKB-KW"/>
</dbReference>
<feature type="transmembrane region" description="Helical" evidence="10">
    <location>
        <begin position="169"/>
        <end position="191"/>
    </location>
</feature>
<sequence>MSRLRPLRHPGREGVVLRGWIRGSEVGIVALATLVGLAAGLLAVAMGTLARLMHVVLFGISTGELSQLRHLPAIWLLLVPALGGLVLGLVNLALARWRPKSPVDPIEANALHGGRLTLADGAVVATQTVLSNGFGASVGLEAGYTQVGAGIASRLGQFFRLRRSDLRTLVGCGAAAAIAAAFGAPLTGAFYGFELVIGTYSLLGLAPVIASAVVGSLVMRALHGDIWLVEPGNIAEPVGYGVYLLALPLGLLCGLAGIALMRGVAVTEALLGRLIPVPLWRVTAGGLVVGTLALVSPVALSAGHGALHLAFDTEMAARGVALLLAVKVAASAVSLGSGFRGGLFFASLLMGALLGKLFAAGLAFLAPPGPDPLLFAVVGMSAFGTAVIGAPLAMTFLALETTGSFPVAGLVLAAVVVAALVVRRLFGYSFATWRFHLRGETIRSAHDIGWVQDLTVERMMRRDVRTVRDDTPMQRFRHDFPLGSTQRVVAVDAAGRYAGIVSVPEAHATDVATVAPLLQLQKRALLATMNVRQAMSAFDAAEAEALVVLDSAGGGRVLGLLTEAHLLRRYGEELEKRRREEAGLT</sequence>
<dbReference type="PRINTS" id="PR00762">
    <property type="entry name" value="CLCHANNEL"/>
</dbReference>
<keyword evidence="9" id="KW-0407">Ion channel</keyword>
<evidence type="ECO:0000256" key="6">
    <source>
        <dbReference type="ARBA" id="ARBA00023136"/>
    </source>
</evidence>
<dbReference type="PANTHER" id="PTHR43427">
    <property type="entry name" value="CHLORIDE CHANNEL PROTEIN CLC-E"/>
    <property type="match status" value="1"/>
</dbReference>
<keyword evidence="6 10" id="KW-0472">Membrane</keyword>
<dbReference type="InterPro" id="IPR046342">
    <property type="entry name" value="CBS_dom_sf"/>
</dbReference>
<dbReference type="RefSeq" id="WP_248665844.1">
    <property type="nucleotide sequence ID" value="NZ_JALPRX010000016.1"/>
</dbReference>
<organism evidence="11 12">
    <name type="scientific">Roseomonas acroporae</name>
    <dbReference type="NCBI Taxonomy" id="2937791"/>
    <lineage>
        <taxon>Bacteria</taxon>
        <taxon>Pseudomonadati</taxon>
        <taxon>Pseudomonadota</taxon>
        <taxon>Alphaproteobacteria</taxon>
        <taxon>Acetobacterales</taxon>
        <taxon>Roseomonadaceae</taxon>
        <taxon>Roseomonas</taxon>
    </lineage>
</organism>
<dbReference type="AlphaFoldDB" id="A0A9X1YBZ2"/>
<keyword evidence="7" id="KW-0869">Chloride channel</keyword>
<dbReference type="InterPro" id="IPR014743">
    <property type="entry name" value="Cl-channel_core"/>
</dbReference>
<evidence type="ECO:0000256" key="8">
    <source>
        <dbReference type="ARBA" id="ARBA00023214"/>
    </source>
</evidence>
<dbReference type="InterPro" id="IPR050368">
    <property type="entry name" value="ClC-type_chloride_channel"/>
</dbReference>
<feature type="transmembrane region" description="Helical" evidence="10">
    <location>
        <begin position="280"/>
        <end position="303"/>
    </location>
</feature>
<name>A0A9X1YBZ2_9PROT</name>
<evidence type="ECO:0000256" key="10">
    <source>
        <dbReference type="SAM" id="Phobius"/>
    </source>
</evidence>
<dbReference type="GO" id="GO:0034707">
    <property type="term" value="C:chloride channel complex"/>
    <property type="evidence" value="ECO:0007669"/>
    <property type="project" value="UniProtKB-KW"/>
</dbReference>
<keyword evidence="3 10" id="KW-0812">Transmembrane</keyword>
<feature type="transmembrane region" description="Helical" evidence="10">
    <location>
        <begin position="315"/>
        <end position="337"/>
    </location>
</feature>
<feature type="transmembrane region" description="Helical" evidence="10">
    <location>
        <begin position="28"/>
        <end position="53"/>
    </location>
</feature>
<feature type="transmembrane region" description="Helical" evidence="10">
    <location>
        <begin position="73"/>
        <end position="94"/>
    </location>
</feature>
<evidence type="ECO:0000313" key="11">
    <source>
        <dbReference type="EMBL" id="MCK8783721.1"/>
    </source>
</evidence>
<dbReference type="PANTHER" id="PTHR43427:SF6">
    <property type="entry name" value="CHLORIDE CHANNEL PROTEIN CLC-E"/>
    <property type="match status" value="1"/>
</dbReference>
<dbReference type="EMBL" id="JALPRX010000016">
    <property type="protein sequence ID" value="MCK8783721.1"/>
    <property type="molecule type" value="Genomic_DNA"/>
</dbReference>
<reference evidence="11" key="1">
    <citation type="submission" date="2022-04" db="EMBL/GenBank/DDBJ databases">
        <title>Roseomonas acroporae sp. nov., isolated from coral Acropora digitifera.</title>
        <authorList>
            <person name="Sun H."/>
        </authorList>
    </citation>
    <scope>NUCLEOTIDE SEQUENCE</scope>
    <source>
        <strain evidence="11">NAR14</strain>
    </source>
</reference>
<evidence type="ECO:0000256" key="3">
    <source>
        <dbReference type="ARBA" id="ARBA00022692"/>
    </source>
</evidence>
<proteinExistence type="predicted"/>
<feature type="transmembrane region" description="Helical" evidence="10">
    <location>
        <begin position="373"/>
        <end position="399"/>
    </location>
</feature>
<keyword evidence="12" id="KW-1185">Reference proteome</keyword>
<evidence type="ECO:0000256" key="2">
    <source>
        <dbReference type="ARBA" id="ARBA00022448"/>
    </source>
</evidence>
<keyword evidence="4 10" id="KW-1133">Transmembrane helix</keyword>
<dbReference type="Pfam" id="PF00654">
    <property type="entry name" value="Voltage_CLC"/>
    <property type="match status" value="1"/>
</dbReference>
<evidence type="ECO:0000313" key="12">
    <source>
        <dbReference type="Proteomes" id="UP001139516"/>
    </source>
</evidence>
<keyword evidence="2" id="KW-0813">Transport</keyword>
<evidence type="ECO:0000256" key="5">
    <source>
        <dbReference type="ARBA" id="ARBA00023065"/>
    </source>
</evidence>
<comment type="caution">
    <text evidence="11">The sequence shown here is derived from an EMBL/GenBank/DDBJ whole genome shotgun (WGS) entry which is preliminary data.</text>
</comment>
<protein>
    <submittedName>
        <fullName evidence="11">Chloride channel protein</fullName>
    </submittedName>
</protein>
<gene>
    <name evidence="11" type="ORF">M0638_04905</name>
</gene>